<proteinExistence type="predicted"/>
<evidence type="ECO:0000313" key="2">
    <source>
        <dbReference type="EMBL" id="RKO90831.1"/>
    </source>
</evidence>
<gene>
    <name evidence="2" type="ORF">BDK51DRAFT_49588</name>
</gene>
<reference evidence="3" key="1">
    <citation type="journal article" date="2018" name="Nat. Microbiol.">
        <title>Leveraging single-cell genomics to expand the fungal tree of life.</title>
        <authorList>
            <person name="Ahrendt S.R."/>
            <person name="Quandt C.A."/>
            <person name="Ciobanu D."/>
            <person name="Clum A."/>
            <person name="Salamov A."/>
            <person name="Andreopoulos B."/>
            <person name="Cheng J.F."/>
            <person name="Woyke T."/>
            <person name="Pelin A."/>
            <person name="Henrissat B."/>
            <person name="Reynolds N.K."/>
            <person name="Benny G.L."/>
            <person name="Smith M.E."/>
            <person name="James T.Y."/>
            <person name="Grigoriev I.V."/>
        </authorList>
    </citation>
    <scope>NUCLEOTIDE SEQUENCE [LARGE SCALE GENOMIC DNA]</scope>
</reference>
<keyword evidence="1" id="KW-0812">Transmembrane</keyword>
<feature type="transmembrane region" description="Helical" evidence="1">
    <location>
        <begin position="146"/>
        <end position="166"/>
    </location>
</feature>
<dbReference type="EMBL" id="KZ995359">
    <property type="protein sequence ID" value="RKO90831.1"/>
    <property type="molecule type" value="Genomic_DNA"/>
</dbReference>
<keyword evidence="1" id="KW-0472">Membrane</keyword>
<sequence length="210" mass="23060">MTFCKGTSFDLRKQHRTLPPMDLLTQRHHDLCRMVEACLLTSTEAPKPTDLPVVPCDLTFHLCHLAFKSCEDCGVHVKRVLDAAGGLQVHAALDRTPVAVDAAGDYTRVNKFRVVALVMTTVALPRTGNGHPDGQVVDNVLMDMRVLLLMVGAVTYKLTLLGHMMLTLSLMTIGLMEYAIMILGLAVFLLLLVMSLTLDEYLLVFPSLAA</sequence>
<dbReference type="Proteomes" id="UP000269721">
    <property type="component" value="Unassembled WGS sequence"/>
</dbReference>
<keyword evidence="1" id="KW-1133">Transmembrane helix</keyword>
<feature type="transmembrane region" description="Helical" evidence="1">
    <location>
        <begin position="178"/>
        <end position="198"/>
    </location>
</feature>
<name>A0A4P9WDQ2_9FUNG</name>
<accession>A0A4P9WDQ2</accession>
<dbReference type="AlphaFoldDB" id="A0A4P9WDQ2"/>
<evidence type="ECO:0000256" key="1">
    <source>
        <dbReference type="SAM" id="Phobius"/>
    </source>
</evidence>
<organism evidence="2 3">
    <name type="scientific">Blyttiomyces helicus</name>
    <dbReference type="NCBI Taxonomy" id="388810"/>
    <lineage>
        <taxon>Eukaryota</taxon>
        <taxon>Fungi</taxon>
        <taxon>Fungi incertae sedis</taxon>
        <taxon>Chytridiomycota</taxon>
        <taxon>Chytridiomycota incertae sedis</taxon>
        <taxon>Chytridiomycetes</taxon>
        <taxon>Chytridiomycetes incertae sedis</taxon>
        <taxon>Blyttiomyces</taxon>
    </lineage>
</organism>
<keyword evidence="3" id="KW-1185">Reference proteome</keyword>
<evidence type="ECO:0000313" key="3">
    <source>
        <dbReference type="Proteomes" id="UP000269721"/>
    </source>
</evidence>
<protein>
    <submittedName>
        <fullName evidence="2">Uncharacterized protein</fullName>
    </submittedName>
</protein>